<keyword evidence="6 8" id="KW-0129">CBS domain</keyword>
<evidence type="ECO:0000313" key="14">
    <source>
        <dbReference type="Proteomes" id="UP000005316"/>
    </source>
</evidence>
<evidence type="ECO:0000256" key="8">
    <source>
        <dbReference type="PROSITE-ProRule" id="PRU00703"/>
    </source>
</evidence>
<dbReference type="InterPro" id="IPR000644">
    <property type="entry name" value="CBS_dom"/>
</dbReference>
<feature type="transmembrane region" description="Helical" evidence="10">
    <location>
        <begin position="123"/>
        <end position="148"/>
    </location>
</feature>
<dbReference type="Pfam" id="PF01595">
    <property type="entry name" value="CNNM"/>
    <property type="match status" value="1"/>
</dbReference>
<dbReference type="Pfam" id="PF00571">
    <property type="entry name" value="CBS"/>
    <property type="match status" value="2"/>
</dbReference>
<dbReference type="HOGENOM" id="CLU_015237_4_1_9"/>
<evidence type="ECO:0000259" key="12">
    <source>
        <dbReference type="PROSITE" id="PS51846"/>
    </source>
</evidence>
<keyword evidence="7 9" id="KW-0472">Membrane</keyword>
<dbReference type="PANTHER" id="PTHR22777">
    <property type="entry name" value="HEMOLYSIN-RELATED"/>
    <property type="match status" value="1"/>
</dbReference>
<dbReference type="eggNOG" id="COG4536">
    <property type="taxonomic scope" value="Bacteria"/>
</dbReference>
<dbReference type="Gene3D" id="3.10.580.10">
    <property type="entry name" value="CBS-domain"/>
    <property type="match status" value="1"/>
</dbReference>
<comment type="subcellular location">
    <subcellularLocation>
        <location evidence="1">Membrane</location>
        <topology evidence="1">Multi-pass membrane protein</topology>
    </subcellularLocation>
</comment>
<feature type="transmembrane region" description="Helical" evidence="10">
    <location>
        <begin position="93"/>
        <end position="111"/>
    </location>
</feature>
<evidence type="ECO:0000256" key="3">
    <source>
        <dbReference type="ARBA" id="ARBA00022692"/>
    </source>
</evidence>
<feature type="domain" description="CBS" evidence="11">
    <location>
        <begin position="271"/>
        <end position="330"/>
    </location>
</feature>
<dbReference type="EMBL" id="AFPZ01000039">
    <property type="protein sequence ID" value="EGQ26578.1"/>
    <property type="molecule type" value="Genomic_DNA"/>
</dbReference>
<dbReference type="AlphaFoldDB" id="F9DRI7"/>
<dbReference type="PANTHER" id="PTHR22777:SF17">
    <property type="entry name" value="UPF0053 PROTEIN SLL0260"/>
    <property type="match status" value="1"/>
</dbReference>
<dbReference type="GO" id="GO:0050660">
    <property type="term" value="F:flavin adenine dinucleotide binding"/>
    <property type="evidence" value="ECO:0007669"/>
    <property type="project" value="InterPro"/>
</dbReference>
<feature type="domain" description="CBS" evidence="11">
    <location>
        <begin position="207"/>
        <end position="267"/>
    </location>
</feature>
<dbReference type="Pfam" id="PF03471">
    <property type="entry name" value="CorC_HlyC"/>
    <property type="match status" value="1"/>
</dbReference>
<feature type="transmembrane region" description="Helical" evidence="10">
    <location>
        <begin position="63"/>
        <end position="86"/>
    </location>
</feature>
<dbReference type="SUPFAM" id="SSF56176">
    <property type="entry name" value="FAD-binding/transporter-associated domain-like"/>
    <property type="match status" value="1"/>
</dbReference>
<dbReference type="InterPro" id="IPR002550">
    <property type="entry name" value="CNNM"/>
</dbReference>
<evidence type="ECO:0000256" key="2">
    <source>
        <dbReference type="ARBA" id="ARBA00006337"/>
    </source>
</evidence>
<comment type="similarity">
    <text evidence="2">Belongs to the UPF0053 family.</text>
</comment>
<dbReference type="InterPro" id="IPR044751">
    <property type="entry name" value="Ion_transp-like_CBS"/>
</dbReference>
<dbReference type="Proteomes" id="UP000005316">
    <property type="component" value="Unassembled WGS sequence"/>
</dbReference>
<name>F9DRI7_9BACL</name>
<dbReference type="InterPro" id="IPR046342">
    <property type="entry name" value="CBS_dom_sf"/>
</dbReference>
<dbReference type="InterPro" id="IPR016169">
    <property type="entry name" value="FAD-bd_PCMH_sub2"/>
</dbReference>
<accession>F9DRI7</accession>
<evidence type="ECO:0000256" key="1">
    <source>
        <dbReference type="ARBA" id="ARBA00004141"/>
    </source>
</evidence>
<dbReference type="SMART" id="SM01091">
    <property type="entry name" value="CorC_HlyC"/>
    <property type="match status" value="1"/>
</dbReference>
<evidence type="ECO:0000256" key="9">
    <source>
        <dbReference type="PROSITE-ProRule" id="PRU01193"/>
    </source>
</evidence>
<evidence type="ECO:0000313" key="13">
    <source>
        <dbReference type="EMBL" id="EGQ26578.1"/>
    </source>
</evidence>
<dbReference type="PROSITE" id="PS51846">
    <property type="entry name" value="CNNM"/>
    <property type="match status" value="1"/>
</dbReference>
<feature type="domain" description="CNNM transmembrane" evidence="12">
    <location>
        <begin position="3"/>
        <end position="188"/>
    </location>
</feature>
<dbReference type="PROSITE" id="PS51371">
    <property type="entry name" value="CBS"/>
    <property type="match status" value="2"/>
</dbReference>
<gene>
    <name evidence="13" type="ORF">HMPREF9372_1417</name>
</gene>
<comment type="caution">
    <text evidence="13">The sequence shown here is derived from an EMBL/GenBank/DDBJ whole genome shotgun (WGS) entry which is preliminary data.</text>
</comment>
<evidence type="ECO:0000256" key="6">
    <source>
        <dbReference type="ARBA" id="ARBA00023122"/>
    </source>
</evidence>
<sequence>MKKMLGETQLFIALGLCLFLSFFLSGSETALTAVNRMKIQLRADQGDKKSIKLRQLISKPDRMITAILIGNNIANILMPTIVTMIAIDKGLSVGIMTGILTVVLIIFGEVLPKTIAATFADRIAYVVAPPITFLVKLLIPLTAILALFTNFFVRLISKGAVTEATLTKEDVRSMVDIASTEGTFGQDESIRLKGVLDFREKDVMDVMETHRTDVISLSMDSTYEDVRDVVLQYFYTRYPVYEESIDKVVGIFYSKMLIEWSMYPEKKFSEMIDHEPLFVVQTASVELVFKRMLTQKKHMAIVLDEYGGTLGIVTQEDIIEEMIGQDIEDETDVEEESMVFEKDENCLVCQGRLGIEDVIELLDVELPTDHETIGGFVFSEIGHIPEKGEQFTFDSLVFEIEEMDRTRILRLRITKREEPKEQEELIEA</sequence>
<proteinExistence type="inferred from homology"/>
<dbReference type="CDD" id="cd04590">
    <property type="entry name" value="CBS_pair_CorC_HlyC_assoc"/>
    <property type="match status" value="1"/>
</dbReference>
<dbReference type="GO" id="GO:0005886">
    <property type="term" value="C:plasma membrane"/>
    <property type="evidence" value="ECO:0007669"/>
    <property type="project" value="TreeGrafter"/>
</dbReference>
<dbReference type="InterPro" id="IPR036318">
    <property type="entry name" value="FAD-bd_PCMH-like_sf"/>
</dbReference>
<evidence type="ECO:0000256" key="5">
    <source>
        <dbReference type="ARBA" id="ARBA00022989"/>
    </source>
</evidence>
<dbReference type="Gene3D" id="3.30.465.10">
    <property type="match status" value="1"/>
</dbReference>
<keyword evidence="5 9" id="KW-1133">Transmembrane helix</keyword>
<evidence type="ECO:0000256" key="4">
    <source>
        <dbReference type="ARBA" id="ARBA00022737"/>
    </source>
</evidence>
<dbReference type="SUPFAM" id="SSF54631">
    <property type="entry name" value="CBS-domain pair"/>
    <property type="match status" value="1"/>
</dbReference>
<evidence type="ECO:0000256" key="10">
    <source>
        <dbReference type="SAM" id="Phobius"/>
    </source>
</evidence>
<dbReference type="STRING" id="759851.SAMN04244570_1870"/>
<keyword evidence="4" id="KW-0677">Repeat</keyword>
<keyword evidence="3 9" id="KW-0812">Transmembrane</keyword>
<dbReference type="InterPro" id="IPR005170">
    <property type="entry name" value="Transptr-assoc_dom"/>
</dbReference>
<organism evidence="13 14">
    <name type="scientific">Sporosarcina newyorkensis 2681</name>
    <dbReference type="NCBI Taxonomy" id="1027292"/>
    <lineage>
        <taxon>Bacteria</taxon>
        <taxon>Bacillati</taxon>
        <taxon>Bacillota</taxon>
        <taxon>Bacilli</taxon>
        <taxon>Bacillales</taxon>
        <taxon>Caryophanaceae</taxon>
        <taxon>Sporosarcina</taxon>
    </lineage>
</organism>
<evidence type="ECO:0000259" key="11">
    <source>
        <dbReference type="PROSITE" id="PS51371"/>
    </source>
</evidence>
<reference evidence="13 14" key="1">
    <citation type="submission" date="2011-04" db="EMBL/GenBank/DDBJ databases">
        <authorList>
            <person name="Muzny D."/>
            <person name="Qin X."/>
            <person name="Deng J."/>
            <person name="Jiang H."/>
            <person name="Liu Y."/>
            <person name="Qu J."/>
            <person name="Song X.-Z."/>
            <person name="Zhang L."/>
            <person name="Thornton R."/>
            <person name="Coyle M."/>
            <person name="Francisco L."/>
            <person name="Jackson L."/>
            <person name="Javaid M."/>
            <person name="Korchina V."/>
            <person name="Kovar C."/>
            <person name="Mata R."/>
            <person name="Mathew T."/>
            <person name="Ngo R."/>
            <person name="Nguyen L."/>
            <person name="Nguyen N."/>
            <person name="Okwuonu G."/>
            <person name="Ongeri F."/>
            <person name="Pham C."/>
            <person name="Simmons D."/>
            <person name="Wilczek-Boney K."/>
            <person name="Hale W."/>
            <person name="Jakkamsetti A."/>
            <person name="Pham P."/>
            <person name="Ruth R."/>
            <person name="San Lucas F."/>
            <person name="Warren J."/>
            <person name="Zhang J."/>
            <person name="Zhao Z."/>
            <person name="Zhou C."/>
            <person name="Zhu D."/>
            <person name="Lee S."/>
            <person name="Bess C."/>
            <person name="Blankenburg K."/>
            <person name="Forbes L."/>
            <person name="Fu Q."/>
            <person name="Gubbala S."/>
            <person name="Hirani K."/>
            <person name="Jayaseelan J.C."/>
            <person name="Lara F."/>
            <person name="Munidasa M."/>
            <person name="Palculict T."/>
            <person name="Patil S."/>
            <person name="Pu L.-L."/>
            <person name="Saada N."/>
            <person name="Tang L."/>
            <person name="Weissenberger G."/>
            <person name="Zhu Y."/>
            <person name="Hemphill L."/>
            <person name="Shang Y."/>
            <person name="Youmans B."/>
            <person name="Ayvaz T."/>
            <person name="Ross M."/>
            <person name="Santibanez J."/>
            <person name="Aqrawi P."/>
            <person name="Gross S."/>
            <person name="Joshi V."/>
            <person name="Fowler G."/>
            <person name="Nazareth L."/>
            <person name="Reid J."/>
            <person name="Worley K."/>
            <person name="Petrosino J."/>
            <person name="Highlander S."/>
            <person name="Gibbs R."/>
        </authorList>
    </citation>
    <scope>NUCLEOTIDE SEQUENCE [LARGE SCALE GENOMIC DNA]</scope>
    <source>
        <strain evidence="13 14">2681</strain>
    </source>
</reference>
<evidence type="ECO:0000256" key="7">
    <source>
        <dbReference type="ARBA" id="ARBA00023136"/>
    </source>
</evidence>
<protein>
    <submittedName>
        <fullName evidence="13">CBS domain protein</fullName>
    </submittedName>
</protein>